<organism evidence="7 8">
    <name type="scientific">Asticcacaulis biprosthecium C19</name>
    <dbReference type="NCBI Taxonomy" id="715226"/>
    <lineage>
        <taxon>Bacteria</taxon>
        <taxon>Pseudomonadati</taxon>
        <taxon>Pseudomonadota</taxon>
        <taxon>Alphaproteobacteria</taxon>
        <taxon>Caulobacterales</taxon>
        <taxon>Caulobacteraceae</taxon>
        <taxon>Asticcacaulis</taxon>
    </lineage>
</organism>
<dbReference type="RefSeq" id="WP_006271082.1">
    <property type="nucleotide sequence ID" value="NZ_GL883077.1"/>
</dbReference>
<dbReference type="OrthoDB" id="9778496at2"/>
<dbReference type="HOGENOM" id="CLU_000445_20_8_5"/>
<feature type="transmembrane region" description="Helical" evidence="4">
    <location>
        <begin position="70"/>
        <end position="96"/>
    </location>
</feature>
<dbReference type="CDD" id="cd16917">
    <property type="entry name" value="HATPase_UhpB-NarQ-NarX-like"/>
    <property type="match status" value="1"/>
</dbReference>
<name>F4QJ83_9CAUL</name>
<accession>F4QJ83</accession>
<dbReference type="InterPro" id="IPR003594">
    <property type="entry name" value="HATPase_dom"/>
</dbReference>
<keyword evidence="3" id="KW-0902">Two-component regulatory system</keyword>
<dbReference type="Gene3D" id="1.20.5.1930">
    <property type="match status" value="1"/>
</dbReference>
<feature type="domain" description="Histidine kinase/HSP90-like ATPase" evidence="5">
    <location>
        <begin position="275"/>
        <end position="320"/>
    </location>
</feature>
<gene>
    <name evidence="7" type="ORF">ABI_03460</name>
</gene>
<dbReference type="STRING" id="715226.ABI_03460"/>
<feature type="transmembrane region" description="Helical" evidence="4">
    <location>
        <begin position="12"/>
        <end position="32"/>
    </location>
</feature>
<keyword evidence="2 7" id="KW-0418">Kinase</keyword>
<feature type="transmembrane region" description="Helical" evidence="4">
    <location>
        <begin position="108"/>
        <end position="127"/>
    </location>
</feature>
<proteinExistence type="predicted"/>
<dbReference type="AlphaFoldDB" id="F4QJ83"/>
<evidence type="ECO:0000256" key="4">
    <source>
        <dbReference type="SAM" id="Phobius"/>
    </source>
</evidence>
<evidence type="ECO:0000313" key="7">
    <source>
        <dbReference type="EMBL" id="EGF91914.1"/>
    </source>
</evidence>
<evidence type="ECO:0000259" key="6">
    <source>
        <dbReference type="Pfam" id="PF07730"/>
    </source>
</evidence>
<dbReference type="InterPro" id="IPR036890">
    <property type="entry name" value="HATPase_C_sf"/>
</dbReference>
<feature type="domain" description="Signal transduction histidine kinase subgroup 3 dimerisation and phosphoacceptor" evidence="6">
    <location>
        <begin position="174"/>
        <end position="240"/>
    </location>
</feature>
<dbReference type="Pfam" id="PF07730">
    <property type="entry name" value="HisKA_3"/>
    <property type="match status" value="1"/>
</dbReference>
<dbReference type="PANTHER" id="PTHR24421">
    <property type="entry name" value="NITRATE/NITRITE SENSOR PROTEIN NARX-RELATED"/>
    <property type="match status" value="1"/>
</dbReference>
<dbReference type="InterPro" id="IPR050482">
    <property type="entry name" value="Sensor_HK_TwoCompSys"/>
</dbReference>
<dbReference type="eggNOG" id="COG4585">
    <property type="taxonomic scope" value="Bacteria"/>
</dbReference>
<keyword evidence="4" id="KW-1133">Transmembrane helix</keyword>
<dbReference type="InterPro" id="IPR011712">
    <property type="entry name" value="Sig_transdc_His_kin_sub3_dim/P"/>
</dbReference>
<keyword evidence="8" id="KW-1185">Reference proteome</keyword>
<sequence length="360" mass="38518">MVQIKRRRFLGLALDGPTIWLSYLIMYVWPWFLEKPRHLDWQASLAALPVFLIAYYGSFDLRGRAAWPGIAVIAAISLGLGQLTAAASIIMLFAVMIAVQSQRGRPRYLWLGGLAAATILAVAIGWVSWIFGFGVLFFGGLAAAATAANSLLQDQTEELIRARAQAEALAVMGERERISRDLHDIVGHAFSTVVLKSDLASRVIDGEPERARSELEAINAVGREALQEIRSAIRGLNQSTLIAATGHVRALLEAADIQLTFSNTAGPLPPPLEHAVAMVMREAVTNVVRHAGATACTIDIRRDHATLCLEIRDDGRGGTIVFGNGLDGISRRGGDLGGTVAIEAAQGVTVAARFPVGAPS</sequence>
<dbReference type="Gene3D" id="3.30.565.10">
    <property type="entry name" value="Histidine kinase-like ATPase, C-terminal domain"/>
    <property type="match status" value="1"/>
</dbReference>
<keyword evidence="1" id="KW-0808">Transferase</keyword>
<evidence type="ECO:0000259" key="5">
    <source>
        <dbReference type="Pfam" id="PF02518"/>
    </source>
</evidence>
<dbReference type="GO" id="GO:0016020">
    <property type="term" value="C:membrane"/>
    <property type="evidence" value="ECO:0007669"/>
    <property type="project" value="InterPro"/>
</dbReference>
<evidence type="ECO:0000256" key="2">
    <source>
        <dbReference type="ARBA" id="ARBA00022777"/>
    </source>
</evidence>
<dbReference type="SUPFAM" id="SSF55874">
    <property type="entry name" value="ATPase domain of HSP90 chaperone/DNA topoisomerase II/histidine kinase"/>
    <property type="match status" value="1"/>
</dbReference>
<dbReference type="EMBL" id="GL883077">
    <property type="protein sequence ID" value="EGF91914.1"/>
    <property type="molecule type" value="Genomic_DNA"/>
</dbReference>
<evidence type="ECO:0000256" key="3">
    <source>
        <dbReference type="ARBA" id="ARBA00023012"/>
    </source>
</evidence>
<reference evidence="8" key="1">
    <citation type="submission" date="2011-03" db="EMBL/GenBank/DDBJ databases">
        <title>Draft genome sequence of Brevundimonas diminuta.</title>
        <authorList>
            <person name="Brown P.J.B."/>
            <person name="Buechlein A."/>
            <person name="Hemmerich C."/>
            <person name="Brun Y.V."/>
        </authorList>
    </citation>
    <scope>NUCLEOTIDE SEQUENCE [LARGE SCALE GENOMIC DNA]</scope>
    <source>
        <strain evidence="8">C19</strain>
    </source>
</reference>
<keyword evidence="4" id="KW-0472">Membrane</keyword>
<dbReference type="GO" id="GO:0046983">
    <property type="term" value="F:protein dimerization activity"/>
    <property type="evidence" value="ECO:0007669"/>
    <property type="project" value="InterPro"/>
</dbReference>
<dbReference type="Proteomes" id="UP000006512">
    <property type="component" value="Unassembled WGS sequence"/>
</dbReference>
<dbReference type="GO" id="GO:0000155">
    <property type="term" value="F:phosphorelay sensor kinase activity"/>
    <property type="evidence" value="ECO:0007669"/>
    <property type="project" value="InterPro"/>
</dbReference>
<dbReference type="PANTHER" id="PTHR24421:SF63">
    <property type="entry name" value="SENSOR HISTIDINE KINASE DESK"/>
    <property type="match status" value="1"/>
</dbReference>
<evidence type="ECO:0000256" key="1">
    <source>
        <dbReference type="ARBA" id="ARBA00022679"/>
    </source>
</evidence>
<evidence type="ECO:0000313" key="8">
    <source>
        <dbReference type="Proteomes" id="UP000006512"/>
    </source>
</evidence>
<dbReference type="Pfam" id="PF02518">
    <property type="entry name" value="HATPase_c"/>
    <property type="match status" value="1"/>
</dbReference>
<keyword evidence="4" id="KW-0812">Transmembrane</keyword>
<protein>
    <submittedName>
        <fullName evidence="7">Histidine kinase family protein</fullName>
    </submittedName>
</protein>